<gene>
    <name evidence="6" type="ORF">DM484_21360</name>
</gene>
<dbReference type="EMBL" id="QJPH01000428">
    <property type="protein sequence ID" value="PZN74443.1"/>
    <property type="molecule type" value="Genomic_DNA"/>
</dbReference>
<dbReference type="InterPro" id="IPR010998">
    <property type="entry name" value="Integrase_recombinase_N"/>
</dbReference>
<keyword evidence="4" id="KW-0233">DNA recombination</keyword>
<comment type="similarity">
    <text evidence="1">Belongs to the 'phage' integrase family.</text>
</comment>
<reference evidence="6 7" key="1">
    <citation type="journal article" date="2018" name="Aquat. Microb. Ecol.">
        <title>Gammaproteobacterial methanotrophs dominate.</title>
        <authorList>
            <person name="Rissanen A.J."/>
            <person name="Saarenheimo J."/>
            <person name="Tiirola M."/>
            <person name="Peura S."/>
            <person name="Aalto S.L."/>
            <person name="Karvinen A."/>
            <person name="Nykanen H."/>
        </authorList>
    </citation>
    <scope>NUCLEOTIDE SEQUENCE [LARGE SCALE GENOMIC DNA]</scope>
    <source>
        <strain evidence="6">AMbin10</strain>
    </source>
</reference>
<dbReference type="InterPro" id="IPR002104">
    <property type="entry name" value="Integrase_catalytic"/>
</dbReference>
<dbReference type="InterPro" id="IPR011010">
    <property type="entry name" value="DNA_brk_join_enz"/>
</dbReference>
<dbReference type="AlphaFoldDB" id="A0A2W4QS70"/>
<accession>A0A2W4QS70</accession>
<evidence type="ECO:0000256" key="4">
    <source>
        <dbReference type="ARBA" id="ARBA00023172"/>
    </source>
</evidence>
<evidence type="ECO:0000259" key="5">
    <source>
        <dbReference type="PROSITE" id="PS51898"/>
    </source>
</evidence>
<dbReference type="InterPro" id="IPR050090">
    <property type="entry name" value="Tyrosine_recombinase_XerCD"/>
</dbReference>
<name>A0A2W4QS70_9GAMM</name>
<dbReference type="Gene3D" id="1.10.150.130">
    <property type="match status" value="1"/>
</dbReference>
<dbReference type="SUPFAM" id="SSF56349">
    <property type="entry name" value="DNA breaking-rejoining enzymes"/>
    <property type="match status" value="1"/>
</dbReference>
<evidence type="ECO:0000256" key="3">
    <source>
        <dbReference type="ARBA" id="ARBA00023125"/>
    </source>
</evidence>
<dbReference type="PROSITE" id="PS51898">
    <property type="entry name" value="TYR_RECOMBINASE"/>
    <property type="match status" value="1"/>
</dbReference>
<dbReference type="PANTHER" id="PTHR30349:SF64">
    <property type="entry name" value="PROPHAGE INTEGRASE INTD-RELATED"/>
    <property type="match status" value="1"/>
</dbReference>
<evidence type="ECO:0000313" key="7">
    <source>
        <dbReference type="Proteomes" id="UP000249396"/>
    </source>
</evidence>
<evidence type="ECO:0000256" key="2">
    <source>
        <dbReference type="ARBA" id="ARBA00022908"/>
    </source>
</evidence>
<organism evidence="6 7">
    <name type="scientific">Candidatus Methylumidiphilus alinenensis</name>
    <dbReference type="NCBI Taxonomy" id="2202197"/>
    <lineage>
        <taxon>Bacteria</taxon>
        <taxon>Pseudomonadati</taxon>
        <taxon>Pseudomonadota</taxon>
        <taxon>Gammaproteobacteria</taxon>
        <taxon>Methylococcales</taxon>
        <taxon>Candidatus Methylumidiphilus</taxon>
    </lineage>
</organism>
<evidence type="ECO:0000313" key="6">
    <source>
        <dbReference type="EMBL" id="PZN74443.1"/>
    </source>
</evidence>
<dbReference type="GO" id="GO:0015074">
    <property type="term" value="P:DNA integration"/>
    <property type="evidence" value="ECO:0007669"/>
    <property type="project" value="UniProtKB-KW"/>
</dbReference>
<dbReference type="Gene3D" id="1.10.443.10">
    <property type="entry name" value="Intergrase catalytic core"/>
    <property type="match status" value="1"/>
</dbReference>
<feature type="domain" description="Tyr recombinase" evidence="5">
    <location>
        <begin position="169"/>
        <end position="341"/>
    </location>
</feature>
<dbReference type="GO" id="GO:0003677">
    <property type="term" value="F:DNA binding"/>
    <property type="evidence" value="ECO:0007669"/>
    <property type="project" value="UniProtKB-KW"/>
</dbReference>
<keyword evidence="2" id="KW-0229">DNA integration</keyword>
<protein>
    <submittedName>
        <fullName evidence="6">Integrase</fullName>
    </submittedName>
</protein>
<dbReference type="InterPro" id="IPR013762">
    <property type="entry name" value="Integrase-like_cat_sf"/>
</dbReference>
<dbReference type="Proteomes" id="UP000249396">
    <property type="component" value="Unassembled WGS sequence"/>
</dbReference>
<dbReference type="PANTHER" id="PTHR30349">
    <property type="entry name" value="PHAGE INTEGRASE-RELATED"/>
    <property type="match status" value="1"/>
</dbReference>
<comment type="caution">
    <text evidence="6">The sequence shown here is derived from an EMBL/GenBank/DDBJ whole genome shotgun (WGS) entry which is preliminary data.</text>
</comment>
<evidence type="ECO:0000256" key="1">
    <source>
        <dbReference type="ARBA" id="ARBA00008857"/>
    </source>
</evidence>
<proteinExistence type="inferred from homology"/>
<sequence length="364" mass="41806">MSKTKQKRTPGLIKRNGLWHIDKQVRGRRFCESTGTSDLREAERYLARRLEETRQAEVYGVRPDRTFRQAATKHLNESFKSSIKDDASWLKKLDSFIGDLPLESVHMGTLAPFIEARRNEGVKTRTINQALKVVRHILNLAATEWIDEYGLSWLQSSPKIKLLPEFDLRKPYPLNWDEQEKLFKELPIHLANMALFKVNTGCREREVCSLKWEWEIAIPELSTSVFIVPGQNVKNRIDRLIVLNRVASSVIESVRGQHPEFVFSFRGKPIQRMNNSGWREAKKSSGIQNVRVHDLKHTFGRRLRAAGVSYEDRQDLLGHKSGRITTHYSSAEITSLIEAANKVCEKESRKSPALVILRGKLAAN</sequence>
<dbReference type="GO" id="GO:0006310">
    <property type="term" value="P:DNA recombination"/>
    <property type="evidence" value="ECO:0007669"/>
    <property type="project" value="UniProtKB-KW"/>
</dbReference>
<dbReference type="Pfam" id="PF00589">
    <property type="entry name" value="Phage_integrase"/>
    <property type="match status" value="1"/>
</dbReference>
<keyword evidence="3" id="KW-0238">DNA-binding</keyword>